<name>A0AAV4W822_9ARAC</name>
<evidence type="ECO:0000313" key="1">
    <source>
        <dbReference type="EMBL" id="GIY77763.1"/>
    </source>
</evidence>
<comment type="caution">
    <text evidence="1">The sequence shown here is derived from an EMBL/GenBank/DDBJ whole genome shotgun (WGS) entry which is preliminary data.</text>
</comment>
<evidence type="ECO:0000313" key="2">
    <source>
        <dbReference type="Proteomes" id="UP001054837"/>
    </source>
</evidence>
<sequence length="89" mass="9896">MCFGHWGGKVWNSHTNGRGKRNYSPLVRRLTLVHFGYSTSSPWPLPIIIAPPFSTLAHHPIVDKTALLILAAGGQFQRPTADGISFEWN</sequence>
<dbReference type="EMBL" id="BPLQ01014169">
    <property type="protein sequence ID" value="GIY77763.1"/>
    <property type="molecule type" value="Genomic_DNA"/>
</dbReference>
<dbReference type="Proteomes" id="UP001054837">
    <property type="component" value="Unassembled WGS sequence"/>
</dbReference>
<keyword evidence="2" id="KW-1185">Reference proteome</keyword>
<proteinExistence type="predicted"/>
<protein>
    <submittedName>
        <fullName evidence="1">Uncharacterized protein</fullName>
    </submittedName>
</protein>
<gene>
    <name evidence="1" type="ORF">CDAR_65371</name>
</gene>
<dbReference type="AlphaFoldDB" id="A0AAV4W822"/>
<reference evidence="1 2" key="1">
    <citation type="submission" date="2021-06" db="EMBL/GenBank/DDBJ databases">
        <title>Caerostris darwini draft genome.</title>
        <authorList>
            <person name="Kono N."/>
            <person name="Arakawa K."/>
        </authorList>
    </citation>
    <scope>NUCLEOTIDE SEQUENCE [LARGE SCALE GENOMIC DNA]</scope>
</reference>
<accession>A0AAV4W822</accession>
<organism evidence="1 2">
    <name type="scientific">Caerostris darwini</name>
    <dbReference type="NCBI Taxonomy" id="1538125"/>
    <lineage>
        <taxon>Eukaryota</taxon>
        <taxon>Metazoa</taxon>
        <taxon>Ecdysozoa</taxon>
        <taxon>Arthropoda</taxon>
        <taxon>Chelicerata</taxon>
        <taxon>Arachnida</taxon>
        <taxon>Araneae</taxon>
        <taxon>Araneomorphae</taxon>
        <taxon>Entelegynae</taxon>
        <taxon>Araneoidea</taxon>
        <taxon>Araneidae</taxon>
        <taxon>Caerostris</taxon>
    </lineage>
</organism>